<keyword evidence="3" id="KW-1185">Reference proteome</keyword>
<evidence type="ECO:0000256" key="1">
    <source>
        <dbReference type="SAM" id="MobiDB-lite"/>
    </source>
</evidence>
<organism evidence="2 3">
    <name type="scientific">Xanthomonas sacchari</name>
    <dbReference type="NCBI Taxonomy" id="56458"/>
    <lineage>
        <taxon>Bacteria</taxon>
        <taxon>Pseudomonadati</taxon>
        <taxon>Pseudomonadota</taxon>
        <taxon>Gammaproteobacteria</taxon>
        <taxon>Lysobacterales</taxon>
        <taxon>Lysobacteraceae</taxon>
        <taxon>Xanthomonas</taxon>
    </lineage>
</organism>
<dbReference type="EMBL" id="JANFWR010000013">
    <property type="protein sequence ID" value="MCW0399648.1"/>
    <property type="molecule type" value="Genomic_DNA"/>
</dbReference>
<feature type="compositionally biased region" description="Basic and acidic residues" evidence="1">
    <location>
        <begin position="180"/>
        <end position="189"/>
    </location>
</feature>
<feature type="region of interest" description="Disordered" evidence="1">
    <location>
        <begin position="104"/>
        <end position="151"/>
    </location>
</feature>
<accession>A0ABT3DVV6</accession>
<protein>
    <submittedName>
        <fullName evidence="2">Uncharacterized protein</fullName>
    </submittedName>
</protein>
<comment type="caution">
    <text evidence="2">The sequence shown here is derived from an EMBL/GenBank/DDBJ whole genome shotgun (WGS) entry which is preliminary data.</text>
</comment>
<dbReference type="Proteomes" id="UP001320843">
    <property type="component" value="Unassembled WGS sequence"/>
</dbReference>
<name>A0ABT3DVV6_9XANT</name>
<gene>
    <name evidence="2" type="ORF">NB700_002204</name>
</gene>
<reference evidence="2 3" key="1">
    <citation type="submission" date="2022-06" db="EMBL/GenBank/DDBJ databases">
        <title>Dynamics of rice microbiomes reveals core vertical transmitted seed endophytes.</title>
        <authorList>
            <person name="Liao K."/>
            <person name="Zhang X."/>
        </authorList>
    </citation>
    <scope>NUCLEOTIDE SEQUENCE [LARGE SCALE GENOMIC DNA]</scope>
    <source>
        <strain evidence="2 3">YT10-10-1</strain>
    </source>
</reference>
<evidence type="ECO:0000313" key="3">
    <source>
        <dbReference type="Proteomes" id="UP001320843"/>
    </source>
</evidence>
<feature type="compositionally biased region" description="Basic residues" evidence="1">
    <location>
        <begin position="120"/>
        <end position="135"/>
    </location>
</feature>
<evidence type="ECO:0000313" key="2">
    <source>
        <dbReference type="EMBL" id="MCW0399648.1"/>
    </source>
</evidence>
<proteinExistence type="predicted"/>
<feature type="region of interest" description="Disordered" evidence="1">
    <location>
        <begin position="180"/>
        <end position="247"/>
    </location>
</feature>
<feature type="compositionally biased region" description="Basic residues" evidence="1">
    <location>
        <begin position="209"/>
        <end position="220"/>
    </location>
</feature>
<sequence length="247" mass="26998">MRKSAQTFLRRAALTTRAMHACRVAGSCHIAPPRHDLHARRRHTATRTTALAHLHAKSPTRPPAMPCTVVPTGTARRGDRLAPARTAPPCIGDASSAHRIADAPASPTHVAPPCHAAPAPRRKTGTGRRAGRRHRSPPDATDTLRSRCARRRPHMVFAATHAATRVPGSPCKEWRCRRANAGDRAEQRPKRNRPHWAAGSGIAMGGRLSGRRPRAVRRTRPATAVRSTARHRPLPAPGSSLRRRRPR</sequence>